<dbReference type="AlphaFoldDB" id="A0A9X9PT40"/>
<keyword evidence="2" id="KW-1185">Reference proteome</keyword>
<protein>
    <submittedName>
        <fullName evidence="1">Uncharacterized protein</fullName>
    </submittedName>
</protein>
<proteinExistence type="predicted"/>
<dbReference type="EMBL" id="CYRY02000536">
    <property type="protein sequence ID" value="VCW50064.1"/>
    <property type="molecule type" value="Genomic_DNA"/>
</dbReference>
<evidence type="ECO:0000313" key="1">
    <source>
        <dbReference type="EMBL" id="VCW50064.1"/>
    </source>
</evidence>
<organism evidence="1 2">
    <name type="scientific">Gulo gulo</name>
    <name type="common">Wolverine</name>
    <name type="synonym">Gluton</name>
    <dbReference type="NCBI Taxonomy" id="48420"/>
    <lineage>
        <taxon>Eukaryota</taxon>
        <taxon>Metazoa</taxon>
        <taxon>Chordata</taxon>
        <taxon>Craniata</taxon>
        <taxon>Vertebrata</taxon>
        <taxon>Euteleostomi</taxon>
        <taxon>Mammalia</taxon>
        <taxon>Eutheria</taxon>
        <taxon>Laurasiatheria</taxon>
        <taxon>Carnivora</taxon>
        <taxon>Caniformia</taxon>
        <taxon>Musteloidea</taxon>
        <taxon>Mustelidae</taxon>
        <taxon>Guloninae</taxon>
        <taxon>Gulo</taxon>
    </lineage>
</organism>
<comment type="caution">
    <text evidence="1">The sequence shown here is derived from an EMBL/GenBank/DDBJ whole genome shotgun (WGS) entry which is preliminary data.</text>
</comment>
<evidence type="ECO:0000313" key="2">
    <source>
        <dbReference type="Proteomes" id="UP000269945"/>
    </source>
</evidence>
<sequence>MVSSSQRLSRLEHSHPTLFTCPSCLSRHRLLSVHRCTPGPHTGQHTAGPQ</sequence>
<accession>A0A9X9PT40</accession>
<name>A0A9X9PT40_GULGU</name>
<reference evidence="1 2" key="1">
    <citation type="submission" date="2018-10" db="EMBL/GenBank/DDBJ databases">
        <authorList>
            <person name="Ekblom R."/>
            <person name="Jareborg N."/>
        </authorList>
    </citation>
    <scope>NUCLEOTIDE SEQUENCE [LARGE SCALE GENOMIC DNA]</scope>
    <source>
        <tissue evidence="1">Muscle</tissue>
    </source>
</reference>
<dbReference type="Proteomes" id="UP000269945">
    <property type="component" value="Unassembled WGS sequence"/>
</dbReference>
<gene>
    <name evidence="1" type="ORF">BN2614_LOCUS2</name>
</gene>